<dbReference type="EMBL" id="JAAIVB010000078">
    <property type="protein sequence ID" value="NEX64056.1"/>
    <property type="molecule type" value="Genomic_DNA"/>
</dbReference>
<dbReference type="RefSeq" id="WP_163967977.1">
    <property type="nucleotide sequence ID" value="NZ_JAAIVB010000078.1"/>
</dbReference>
<reference evidence="1 2" key="1">
    <citation type="submission" date="2020-02" db="EMBL/GenBank/DDBJ databases">
        <authorList>
            <person name="Kim M.K."/>
        </authorList>
    </citation>
    <scope>NUCLEOTIDE SEQUENCE [LARGE SCALE GENOMIC DNA]</scope>
    <source>
        <strain evidence="1 2">17J57-3</strain>
    </source>
</reference>
<protein>
    <recommendedName>
        <fullName evidence="3">Ribosomal protein S3AE</fullName>
    </recommendedName>
</protein>
<keyword evidence="2" id="KW-1185">Reference proteome</keyword>
<gene>
    <name evidence="1" type="ORF">G3574_23480</name>
</gene>
<accession>A0A6B3SXX4</accession>
<comment type="caution">
    <text evidence="1">The sequence shown here is derived from an EMBL/GenBank/DDBJ whole genome shotgun (WGS) entry which is preliminary data.</text>
</comment>
<sequence>MLPAIPFPIRKECPPGACECRRELLLEDPQADLRVLRLTREEEKKLVERIERIASYAELQQIIARMQAQLGVVLRIAPGTREVRTVRGLQIELANQPGLCRKVRQSVPAAVRRCLDANPDIVYAILDAHDLLGRAD</sequence>
<proteinExistence type="predicted"/>
<evidence type="ECO:0000313" key="2">
    <source>
        <dbReference type="Proteomes" id="UP000482155"/>
    </source>
</evidence>
<evidence type="ECO:0000313" key="1">
    <source>
        <dbReference type="EMBL" id="NEX64056.1"/>
    </source>
</evidence>
<organism evidence="1 2">
    <name type="scientific">Noviherbaspirillum galbum</name>
    <dbReference type="NCBI Taxonomy" id="2709383"/>
    <lineage>
        <taxon>Bacteria</taxon>
        <taxon>Pseudomonadati</taxon>
        <taxon>Pseudomonadota</taxon>
        <taxon>Betaproteobacteria</taxon>
        <taxon>Burkholderiales</taxon>
        <taxon>Oxalobacteraceae</taxon>
        <taxon>Noviherbaspirillum</taxon>
    </lineage>
</organism>
<name>A0A6B3SXX4_9BURK</name>
<evidence type="ECO:0008006" key="3">
    <source>
        <dbReference type="Google" id="ProtNLM"/>
    </source>
</evidence>
<dbReference type="AlphaFoldDB" id="A0A6B3SXX4"/>
<dbReference type="Proteomes" id="UP000482155">
    <property type="component" value="Unassembled WGS sequence"/>
</dbReference>